<organism evidence="10 11">
    <name type="scientific">Natronospira elongata</name>
    <dbReference type="NCBI Taxonomy" id="3110268"/>
    <lineage>
        <taxon>Bacteria</taxon>
        <taxon>Pseudomonadati</taxon>
        <taxon>Pseudomonadota</taxon>
        <taxon>Gammaproteobacteria</taxon>
        <taxon>Natronospirales</taxon>
        <taxon>Natronospiraceae</taxon>
        <taxon>Natronospira</taxon>
    </lineage>
</organism>
<dbReference type="AlphaFoldDB" id="A0AAP6JDH2"/>
<comment type="subcellular location">
    <subcellularLocation>
        <location evidence="9">Cytoplasm</location>
    </subcellularLocation>
</comment>
<dbReference type="PROSITE" id="PS00488">
    <property type="entry name" value="PAL_HISTIDASE"/>
    <property type="match status" value="1"/>
</dbReference>
<dbReference type="Gene3D" id="1.20.200.10">
    <property type="entry name" value="Fumarase/aspartase (Central domain)"/>
    <property type="match status" value="1"/>
</dbReference>
<evidence type="ECO:0000256" key="5">
    <source>
        <dbReference type="ARBA" id="ARBA00049269"/>
    </source>
</evidence>
<evidence type="ECO:0000256" key="8">
    <source>
        <dbReference type="RuleBase" id="RU004479"/>
    </source>
</evidence>
<dbReference type="EMBL" id="JAYGII010000002">
    <property type="protein sequence ID" value="MEA5444482.1"/>
    <property type="molecule type" value="Genomic_DNA"/>
</dbReference>
<dbReference type="Pfam" id="PF00221">
    <property type="entry name" value="Lyase_aromatic"/>
    <property type="match status" value="1"/>
</dbReference>
<dbReference type="GO" id="GO:0005737">
    <property type="term" value="C:cytoplasm"/>
    <property type="evidence" value="ECO:0007669"/>
    <property type="project" value="UniProtKB-SubCell"/>
</dbReference>
<name>A0AAP6JDH2_9GAMM</name>
<evidence type="ECO:0000256" key="4">
    <source>
        <dbReference type="ARBA" id="ARBA00023239"/>
    </source>
</evidence>
<reference evidence="10 11" key="1">
    <citation type="submission" date="2023-12" db="EMBL/GenBank/DDBJ databases">
        <title>Whole-genome sequencing of halo(alkali)philic microorganisms from hypersaline lakes.</title>
        <authorList>
            <person name="Sorokin D.Y."/>
            <person name="Merkel A.Y."/>
            <person name="Messina E."/>
            <person name="Yakimov M."/>
        </authorList>
    </citation>
    <scope>NUCLEOTIDE SEQUENCE [LARGE SCALE GENOMIC DNA]</scope>
    <source>
        <strain evidence="10 11">AB-CW1</strain>
    </source>
</reference>
<dbReference type="RefSeq" id="WP_346049728.1">
    <property type="nucleotide sequence ID" value="NZ_JAYGII010000002.1"/>
</dbReference>
<dbReference type="InterPro" id="IPR005921">
    <property type="entry name" value="HutH"/>
</dbReference>
<protein>
    <recommendedName>
        <fullName evidence="2 6">Histidine ammonia-lyase</fullName>
        <ecNumber evidence="2 6">4.3.1.3</ecNumber>
    </recommendedName>
</protein>
<dbReference type="InterPro" id="IPR001106">
    <property type="entry name" value="Aromatic_Lyase"/>
</dbReference>
<comment type="pathway">
    <text evidence="1 8">Amino-acid degradation; L-histidine degradation into L-glutamate; N-formimidoyl-L-glutamate from L-histidine: step 1/3.</text>
</comment>
<comment type="caution">
    <text evidence="10">The sequence shown here is derived from an EMBL/GenBank/DDBJ whole genome shotgun (WGS) entry which is preliminary data.</text>
</comment>
<dbReference type="NCBIfam" id="NF006871">
    <property type="entry name" value="PRK09367.1"/>
    <property type="match status" value="1"/>
</dbReference>
<evidence type="ECO:0000313" key="10">
    <source>
        <dbReference type="EMBL" id="MEA5444482.1"/>
    </source>
</evidence>
<proteinExistence type="inferred from homology"/>
<dbReference type="CDD" id="cd00332">
    <property type="entry name" value="PAL-HAL"/>
    <property type="match status" value="1"/>
</dbReference>
<comment type="similarity">
    <text evidence="7">Belongs to the PAL/histidase family.</text>
</comment>
<keyword evidence="11" id="KW-1185">Reference proteome</keyword>
<dbReference type="NCBIfam" id="TIGR01225">
    <property type="entry name" value="hutH"/>
    <property type="match status" value="1"/>
</dbReference>
<accession>A0AAP6JDH2</accession>
<dbReference type="InterPro" id="IPR022313">
    <property type="entry name" value="Phe/His_NH3-lyase_AS"/>
</dbReference>
<evidence type="ECO:0000256" key="3">
    <source>
        <dbReference type="ARBA" id="ARBA00022808"/>
    </source>
</evidence>
<dbReference type="Proteomes" id="UP001302316">
    <property type="component" value="Unassembled WGS sequence"/>
</dbReference>
<dbReference type="InterPro" id="IPR008948">
    <property type="entry name" value="L-Aspartase-like"/>
</dbReference>
<sequence length="499" mass="53681">MSEQALILDGESLTLDALRDWEATPRPAALAESARERMQQSVAAVERVIDQERVSYGINTGFGALARKRISRDQVVQLQYNLVRSHACGVGEALAPNATRRLMLLKANALAVGHSGIRPEVVETLLALLNADVLPLIPERGSVGASGDLAPLAHLTLALIGEGEALHQGEVLEGRDVLAAVDREPVVLQAKEGLALLNGTQLSASLAIEGLFRLERLWDAAIAAGALSVEGLAGSYSPFDPRLHAVRRMPGQIAAAEALRGWLSDSEIRENHRNCSRVQDPYALRCMPQVMGAARDTLDHARRILECELNGVSDNPLIFDDEVISGGNFHAEPIAMVSDFLAVAGAEIGSISERRSDCLVRGVNPDMPLFLTEEAGVESGFMIAHVTAAALCSENKTLAHPASVDSISTSAGQEDHVSMAPWAGLKLVQLCENLARILAIELMAAARAVELQAPLKTTPELQKLLKWLRDISPAHTGDRRMDRDIEELAEALLGLPEFK</sequence>
<dbReference type="FunFam" id="1.10.275.10:FF:000005">
    <property type="entry name" value="Histidine ammonia-lyase"/>
    <property type="match status" value="1"/>
</dbReference>
<dbReference type="GO" id="GO:0004397">
    <property type="term" value="F:histidine ammonia-lyase activity"/>
    <property type="evidence" value="ECO:0007669"/>
    <property type="project" value="UniProtKB-UniRule"/>
</dbReference>
<evidence type="ECO:0000256" key="1">
    <source>
        <dbReference type="ARBA" id="ARBA00005113"/>
    </source>
</evidence>
<dbReference type="EC" id="4.3.1.3" evidence="2 6"/>
<evidence type="ECO:0000256" key="7">
    <source>
        <dbReference type="RuleBase" id="RU003954"/>
    </source>
</evidence>
<keyword evidence="3 8" id="KW-0369">Histidine metabolism</keyword>
<evidence type="ECO:0000313" key="11">
    <source>
        <dbReference type="Proteomes" id="UP001302316"/>
    </source>
</evidence>
<dbReference type="PANTHER" id="PTHR10362">
    <property type="entry name" value="HISTIDINE AMMONIA-LYASE"/>
    <property type="match status" value="1"/>
</dbReference>
<dbReference type="GO" id="GO:0006548">
    <property type="term" value="P:L-histidine catabolic process"/>
    <property type="evidence" value="ECO:0007669"/>
    <property type="project" value="UniProtKB-UniRule"/>
</dbReference>
<dbReference type="InterPro" id="IPR024083">
    <property type="entry name" value="Fumarase/histidase_N"/>
</dbReference>
<dbReference type="FunFam" id="1.20.200.10:FF:000003">
    <property type="entry name" value="Histidine ammonia-lyase"/>
    <property type="match status" value="1"/>
</dbReference>
<gene>
    <name evidence="10" type="primary">hutH</name>
    <name evidence="10" type="ORF">VCB98_01440</name>
</gene>
<dbReference type="Gene3D" id="1.10.275.10">
    <property type="entry name" value="Fumarase/aspartase (N-terminal domain)"/>
    <property type="match status" value="1"/>
</dbReference>
<evidence type="ECO:0000256" key="2">
    <source>
        <dbReference type="ARBA" id="ARBA00012994"/>
    </source>
</evidence>
<keyword evidence="4 7" id="KW-0456">Lyase</keyword>
<evidence type="ECO:0000256" key="6">
    <source>
        <dbReference type="NCBIfam" id="TIGR01225"/>
    </source>
</evidence>
<comment type="catalytic activity">
    <reaction evidence="5 8">
        <text>L-histidine = trans-urocanate + NH4(+)</text>
        <dbReference type="Rhea" id="RHEA:21232"/>
        <dbReference type="ChEBI" id="CHEBI:17771"/>
        <dbReference type="ChEBI" id="CHEBI:28938"/>
        <dbReference type="ChEBI" id="CHEBI:57595"/>
        <dbReference type="EC" id="4.3.1.3"/>
    </reaction>
</comment>
<evidence type="ECO:0000256" key="9">
    <source>
        <dbReference type="RuleBase" id="RU004480"/>
    </source>
</evidence>
<dbReference type="SUPFAM" id="SSF48557">
    <property type="entry name" value="L-aspartase-like"/>
    <property type="match status" value="1"/>
</dbReference>